<dbReference type="PROSITE" id="PS50943">
    <property type="entry name" value="HTH_CROC1"/>
    <property type="match status" value="1"/>
</dbReference>
<evidence type="ECO:0000256" key="1">
    <source>
        <dbReference type="ARBA" id="ARBA00007227"/>
    </source>
</evidence>
<dbReference type="SMART" id="SM00530">
    <property type="entry name" value="HTH_XRE"/>
    <property type="match status" value="1"/>
</dbReference>
<dbReference type="Pfam" id="PF01381">
    <property type="entry name" value="HTH_3"/>
    <property type="match status" value="1"/>
</dbReference>
<evidence type="ECO:0000313" key="3">
    <source>
        <dbReference type="EMBL" id="PIW19631.1"/>
    </source>
</evidence>
<dbReference type="GO" id="GO:0003677">
    <property type="term" value="F:DNA binding"/>
    <property type="evidence" value="ECO:0007669"/>
    <property type="project" value="InterPro"/>
</dbReference>
<sequence>MIGERLRLARNRSGMSLRDLSNALESLVSPQAIGKYERNEMTPSSGVMYALCDILDVSMAYFMPSQNVTLTKVDFRKKSTTKLQEQAQVQTVILNWVDNYLQIEQILGMNSAEWNNPIEGRRPIKTLEDAEVLAEDVRKNWGLGSDPILNITEVLEENGLKVLIQDFPNSVSGLNCTVSDAQRSREVPTIIVNRQHGLERRRLTLAHELAHELIDGSEIDEKLEEKLATRFAGALLMPAAHVRREVGEKRQSFSYPELMELKRLYRVSGAALLVRFRDLGIITPSILTYAFQSIARTWRSTEPQPIEKHSSDRQELPCRFRRLCFRALSEKLISTSKAAELLETDEQSIKEALKGQLATE</sequence>
<reference evidence="3 4" key="1">
    <citation type="submission" date="2017-09" db="EMBL/GenBank/DDBJ databases">
        <title>Depth-based differentiation of microbial function through sediment-hosted aquifers and enrichment of novel symbionts in the deep terrestrial subsurface.</title>
        <authorList>
            <person name="Probst A.J."/>
            <person name="Ladd B."/>
            <person name="Jarett J.K."/>
            <person name="Geller-Mcgrath D.E."/>
            <person name="Sieber C.M."/>
            <person name="Emerson J.B."/>
            <person name="Anantharaman K."/>
            <person name="Thomas B.C."/>
            <person name="Malmstrom R."/>
            <person name="Stieglmeier M."/>
            <person name="Klingl A."/>
            <person name="Woyke T."/>
            <person name="Ryan C.M."/>
            <person name="Banfield J.F."/>
        </authorList>
    </citation>
    <scope>NUCLEOTIDE SEQUENCE [LARGE SCALE GENOMIC DNA]</scope>
    <source>
        <strain evidence="3">CG17_big_fil_post_rev_8_21_14_2_50_48_46</strain>
    </source>
</reference>
<dbReference type="EMBL" id="PFFQ01000002">
    <property type="protein sequence ID" value="PIW19631.1"/>
    <property type="molecule type" value="Genomic_DNA"/>
</dbReference>
<gene>
    <name evidence="3" type="ORF">COW36_00150</name>
</gene>
<dbReference type="CDD" id="cd00093">
    <property type="entry name" value="HTH_XRE"/>
    <property type="match status" value="1"/>
</dbReference>
<dbReference type="Gene3D" id="1.10.10.2910">
    <property type="match status" value="1"/>
</dbReference>
<dbReference type="InterPro" id="IPR052345">
    <property type="entry name" value="Rad_response_metalloprotease"/>
</dbReference>
<protein>
    <submittedName>
        <fullName evidence="3">Transcriptional regulator</fullName>
    </submittedName>
</protein>
<dbReference type="Proteomes" id="UP000231019">
    <property type="component" value="Unassembled WGS sequence"/>
</dbReference>
<comment type="caution">
    <text evidence="3">The sequence shown here is derived from an EMBL/GenBank/DDBJ whole genome shotgun (WGS) entry which is preliminary data.</text>
</comment>
<comment type="similarity">
    <text evidence="1">Belongs to the short-chain fatty acyl-CoA assimilation regulator (ScfR) family.</text>
</comment>
<dbReference type="Gene3D" id="1.10.260.40">
    <property type="entry name" value="lambda repressor-like DNA-binding domains"/>
    <property type="match status" value="1"/>
</dbReference>
<organism evidence="3 4">
    <name type="scientific">bacterium (Candidatus Blackallbacteria) CG17_big_fil_post_rev_8_21_14_2_50_48_46</name>
    <dbReference type="NCBI Taxonomy" id="2014261"/>
    <lineage>
        <taxon>Bacteria</taxon>
        <taxon>Candidatus Blackallbacteria</taxon>
    </lineage>
</organism>
<dbReference type="InterPro" id="IPR001387">
    <property type="entry name" value="Cro/C1-type_HTH"/>
</dbReference>
<evidence type="ECO:0000313" key="4">
    <source>
        <dbReference type="Proteomes" id="UP000231019"/>
    </source>
</evidence>
<name>A0A2M7GBQ3_9BACT</name>
<dbReference type="Pfam" id="PF06114">
    <property type="entry name" value="Peptidase_M78"/>
    <property type="match status" value="1"/>
</dbReference>
<dbReference type="AlphaFoldDB" id="A0A2M7GBQ3"/>
<feature type="domain" description="HTH cro/C1-type" evidence="2">
    <location>
        <begin position="6"/>
        <end position="62"/>
    </location>
</feature>
<dbReference type="InterPro" id="IPR010982">
    <property type="entry name" value="Lambda_DNA-bd_dom_sf"/>
</dbReference>
<dbReference type="InterPro" id="IPR010359">
    <property type="entry name" value="IrrE_HExxH"/>
</dbReference>
<proteinExistence type="inferred from homology"/>
<dbReference type="PANTHER" id="PTHR43236">
    <property type="entry name" value="ANTITOXIN HIGA1"/>
    <property type="match status" value="1"/>
</dbReference>
<accession>A0A2M7GBQ3</accession>
<evidence type="ECO:0000259" key="2">
    <source>
        <dbReference type="PROSITE" id="PS50943"/>
    </source>
</evidence>
<dbReference type="PANTHER" id="PTHR43236:SF1">
    <property type="entry name" value="BLL7220 PROTEIN"/>
    <property type="match status" value="1"/>
</dbReference>
<dbReference type="SUPFAM" id="SSF47413">
    <property type="entry name" value="lambda repressor-like DNA-binding domains"/>
    <property type="match status" value="1"/>
</dbReference>